<evidence type="ECO:0000259" key="1">
    <source>
        <dbReference type="Pfam" id="PF00557"/>
    </source>
</evidence>
<organism evidence="2 3">
    <name type="scientific">Candidatus Kerfeldbacteria bacterium CG15_BIG_FIL_POST_REV_8_21_14_020_45_12</name>
    <dbReference type="NCBI Taxonomy" id="2014247"/>
    <lineage>
        <taxon>Bacteria</taxon>
        <taxon>Candidatus Kerfeldiibacteriota</taxon>
    </lineage>
</organism>
<dbReference type="SUPFAM" id="SSF55920">
    <property type="entry name" value="Creatinase/aminopeptidase"/>
    <property type="match status" value="1"/>
</dbReference>
<reference evidence="2 3" key="1">
    <citation type="submission" date="2017-09" db="EMBL/GenBank/DDBJ databases">
        <title>Depth-based differentiation of microbial function through sediment-hosted aquifers and enrichment of novel symbionts in the deep terrestrial subsurface.</title>
        <authorList>
            <person name="Probst A.J."/>
            <person name="Ladd B."/>
            <person name="Jarett J.K."/>
            <person name="Geller-Mcgrath D.E."/>
            <person name="Sieber C.M."/>
            <person name="Emerson J.B."/>
            <person name="Anantharaman K."/>
            <person name="Thomas B.C."/>
            <person name="Malmstrom R."/>
            <person name="Stieglmeier M."/>
            <person name="Klingl A."/>
            <person name="Woyke T."/>
            <person name="Ryan C.M."/>
            <person name="Banfield J.F."/>
        </authorList>
    </citation>
    <scope>NUCLEOTIDE SEQUENCE [LARGE SCALE GENOMIC DNA]</scope>
    <source>
        <strain evidence="2">CG15_BIG_FIL_POST_REV_8_21_14_020_45_12</strain>
    </source>
</reference>
<dbReference type="Pfam" id="PF00557">
    <property type="entry name" value="Peptidase_M24"/>
    <property type="match status" value="1"/>
</dbReference>
<dbReference type="InterPro" id="IPR050659">
    <property type="entry name" value="Peptidase_M24B"/>
</dbReference>
<dbReference type="PANTHER" id="PTHR46112">
    <property type="entry name" value="AMINOPEPTIDASE"/>
    <property type="match status" value="1"/>
</dbReference>
<dbReference type="AlphaFoldDB" id="A0A2M7H3K8"/>
<protein>
    <recommendedName>
        <fullName evidence="1">Peptidase M24 domain-containing protein</fullName>
    </recommendedName>
</protein>
<dbReference type="PANTHER" id="PTHR46112:SF2">
    <property type="entry name" value="XAA-PRO AMINOPEPTIDASE P-RELATED"/>
    <property type="match status" value="1"/>
</dbReference>
<accession>A0A2M7H3K8</accession>
<dbReference type="InterPro" id="IPR000994">
    <property type="entry name" value="Pept_M24"/>
</dbReference>
<dbReference type="InterPro" id="IPR036005">
    <property type="entry name" value="Creatinase/aminopeptidase-like"/>
</dbReference>
<gene>
    <name evidence="2" type="ORF">COW24_03375</name>
</gene>
<dbReference type="Gene3D" id="3.90.230.10">
    <property type="entry name" value="Creatinase/methionine aminopeptidase superfamily"/>
    <property type="match status" value="1"/>
</dbReference>
<name>A0A2M7H3K8_9BACT</name>
<evidence type="ECO:0000313" key="2">
    <source>
        <dbReference type="EMBL" id="PIW36812.1"/>
    </source>
</evidence>
<comment type="caution">
    <text evidence="2">The sequence shown here is derived from an EMBL/GenBank/DDBJ whole genome shotgun (WGS) entry which is preliminary data.</text>
</comment>
<evidence type="ECO:0000313" key="3">
    <source>
        <dbReference type="Proteomes" id="UP000230292"/>
    </source>
</evidence>
<sequence length="231" mass="25640">MAMDKNIQRSQEITAQAFARVKPLLRVGMSEREIAQLVKKVLLDEGAQKLAFPTIAALTANAAEPHHVPTDRRAKVGDLLVLDMGGVYGGMRSDMTRTVFFGPPKAEHRKWYELVLEAQRLAFCAVRASRTGTEIDAIARDYLTSQGYGKYFIHSLGHGVGRAIHQPPWISPRKGANVLRSGDAITIEPGVYLRGRGGIRIEDTCEVQARGARWLTPTQRHISRMVLQIKS</sequence>
<dbReference type="EMBL" id="PFGC01000039">
    <property type="protein sequence ID" value="PIW36812.1"/>
    <property type="molecule type" value="Genomic_DNA"/>
</dbReference>
<proteinExistence type="predicted"/>
<dbReference type="Proteomes" id="UP000230292">
    <property type="component" value="Unassembled WGS sequence"/>
</dbReference>
<feature type="domain" description="Peptidase M24" evidence="1">
    <location>
        <begin position="6"/>
        <end position="208"/>
    </location>
</feature>